<evidence type="ECO:0000313" key="2">
    <source>
        <dbReference type="EMBL" id="JAC10216.1"/>
    </source>
</evidence>
<dbReference type="Pfam" id="PF01607">
    <property type="entry name" value="CBM_14"/>
    <property type="match status" value="2"/>
</dbReference>
<name>A0A023ELT3_AEDAL</name>
<reference evidence="2" key="1">
    <citation type="journal article" date="2014" name="PLoS Negl. Trop. Dis.">
        <title>Identification and characterization of seminal fluid proteins in the Asian tiger mosquito, Aedes albopictus.</title>
        <authorList>
            <person name="Boes K.E."/>
            <person name="Ribeiro J.M."/>
            <person name="Wong A."/>
            <person name="Harrington L.C."/>
            <person name="Wolfner M.F."/>
            <person name="Sirot L.K."/>
        </authorList>
    </citation>
    <scope>NUCLEOTIDE SEQUENCE</scope>
    <source>
        <tissue evidence="2">Reproductive organs</tissue>
    </source>
</reference>
<organism evidence="2">
    <name type="scientific">Aedes albopictus</name>
    <name type="common">Asian tiger mosquito</name>
    <name type="synonym">Stegomyia albopicta</name>
    <dbReference type="NCBI Taxonomy" id="7160"/>
    <lineage>
        <taxon>Eukaryota</taxon>
        <taxon>Metazoa</taxon>
        <taxon>Ecdysozoa</taxon>
        <taxon>Arthropoda</taxon>
        <taxon>Hexapoda</taxon>
        <taxon>Insecta</taxon>
        <taxon>Pterygota</taxon>
        <taxon>Neoptera</taxon>
        <taxon>Endopterygota</taxon>
        <taxon>Diptera</taxon>
        <taxon>Nematocera</taxon>
        <taxon>Culicoidea</taxon>
        <taxon>Culicidae</taxon>
        <taxon>Culicinae</taxon>
        <taxon>Aedini</taxon>
        <taxon>Aedes</taxon>
        <taxon>Stegomyia</taxon>
    </lineage>
</organism>
<proteinExistence type="evidence at transcript level"/>
<feature type="domain" description="Chitin-binding type-2" evidence="1">
    <location>
        <begin position="105"/>
        <end position="162"/>
    </location>
</feature>
<dbReference type="GO" id="GO:0005576">
    <property type="term" value="C:extracellular region"/>
    <property type="evidence" value="ECO:0007669"/>
    <property type="project" value="InterPro"/>
</dbReference>
<dbReference type="EMBL" id="GAPW01003382">
    <property type="protein sequence ID" value="JAC10216.1"/>
    <property type="molecule type" value="mRNA"/>
</dbReference>
<accession>A0A023ELT3</accession>
<dbReference type="VEuPathDB" id="VectorBase:AALFPA_071566"/>
<evidence type="ECO:0000259" key="1">
    <source>
        <dbReference type="PROSITE" id="PS50940"/>
    </source>
</evidence>
<protein>
    <submittedName>
        <fullName evidence="2">Putative chitin binding peritrophin-a domain protein</fullName>
    </submittedName>
</protein>
<dbReference type="SUPFAM" id="SSF57625">
    <property type="entry name" value="Invertebrate chitin-binding proteins"/>
    <property type="match status" value="2"/>
</dbReference>
<dbReference type="VEuPathDB" id="VectorBase:AALC636_038034"/>
<dbReference type="InterPro" id="IPR036508">
    <property type="entry name" value="Chitin-bd_dom_sf"/>
</dbReference>
<dbReference type="GO" id="GO:0008061">
    <property type="term" value="F:chitin binding"/>
    <property type="evidence" value="ECO:0007669"/>
    <property type="project" value="InterPro"/>
</dbReference>
<feature type="domain" description="Chitin-binding type-2" evidence="1">
    <location>
        <begin position="211"/>
        <end position="265"/>
    </location>
</feature>
<dbReference type="InterPro" id="IPR002557">
    <property type="entry name" value="Chitin-bd_dom"/>
</dbReference>
<dbReference type="Gene3D" id="2.170.140.10">
    <property type="entry name" value="Chitin binding domain"/>
    <property type="match status" value="2"/>
</dbReference>
<dbReference type="PROSITE" id="PS50940">
    <property type="entry name" value="CHIT_BIND_II"/>
    <property type="match status" value="2"/>
</dbReference>
<dbReference type="AlphaFoldDB" id="A0A023ELT3"/>
<dbReference type="VEuPathDB" id="VectorBase:AALF023924"/>
<dbReference type="SMART" id="SM00494">
    <property type="entry name" value="ChtBD2"/>
    <property type="match status" value="2"/>
</dbReference>
<sequence length="265" mass="29008">MDYLQLSVIVCSLIKFSAAGTELPGQLLLSPSPRNSPAKREAATEPTCDGISVYSTCTDCNNVLVCLGSTQLERSCNTSSQSAAFCVNGTCSTIPDTGEGCFPPPVICTDVGFFPDPTICQIYHYCEGTDQESSVYECPPNYVYDAETALCNPKDSIEDCVTVKCDQDKIFVSYGTSKKYFAFCPFEENAVSSIQVFKCPENYQFHEVSCVFECPEAGNYAHMDATKYFQCYHSEAQLVFTVQSCPSGKTFDQSQQVCVTSEGND</sequence>